<evidence type="ECO:0000256" key="5">
    <source>
        <dbReference type="RuleBase" id="RU364012"/>
    </source>
</evidence>
<comment type="caution">
    <text evidence="8">The sequence shown here is derived from an EMBL/GenBank/DDBJ whole genome shotgun (WGS) entry which is preliminary data.</text>
</comment>
<evidence type="ECO:0000256" key="7">
    <source>
        <dbReference type="SAM" id="MobiDB-lite"/>
    </source>
</evidence>
<dbReference type="PANTHER" id="PTHR31791:SF47">
    <property type="entry name" value="INACTIVE FRIGIDA-LIKE PROTEIN 2"/>
    <property type="match status" value="1"/>
</dbReference>
<reference evidence="8 9" key="1">
    <citation type="journal article" date="2021" name="Commun. Biol.">
        <title>The genome of Shorea leprosula (Dipterocarpaceae) highlights the ecological relevance of drought in aseasonal tropical rainforests.</title>
        <authorList>
            <person name="Ng K.K.S."/>
            <person name="Kobayashi M.J."/>
            <person name="Fawcett J.A."/>
            <person name="Hatakeyama M."/>
            <person name="Paape T."/>
            <person name="Ng C.H."/>
            <person name="Ang C.C."/>
            <person name="Tnah L.H."/>
            <person name="Lee C.T."/>
            <person name="Nishiyama T."/>
            <person name="Sese J."/>
            <person name="O'Brien M.J."/>
            <person name="Copetti D."/>
            <person name="Mohd Noor M.I."/>
            <person name="Ong R.C."/>
            <person name="Putra M."/>
            <person name="Sireger I.Z."/>
            <person name="Indrioko S."/>
            <person name="Kosugi Y."/>
            <person name="Izuno A."/>
            <person name="Isagi Y."/>
            <person name="Lee S.L."/>
            <person name="Shimizu K.K."/>
        </authorList>
    </citation>
    <scope>NUCLEOTIDE SEQUENCE [LARGE SCALE GENOMIC DNA]</scope>
    <source>
        <strain evidence="8">214</strain>
    </source>
</reference>
<keyword evidence="6" id="KW-0175">Coiled coil</keyword>
<evidence type="ECO:0000256" key="4">
    <source>
        <dbReference type="ARBA" id="ARBA00023089"/>
    </source>
</evidence>
<name>A0AAV5M251_9ROSI</name>
<dbReference type="PANTHER" id="PTHR31791">
    <property type="entry name" value="FRIGIDA-LIKE PROTEIN 3-RELATED"/>
    <property type="match status" value="1"/>
</dbReference>
<dbReference type="InterPro" id="IPR012474">
    <property type="entry name" value="Frigida"/>
</dbReference>
<comment type="similarity">
    <text evidence="1 5">Belongs to the Frigida family.</text>
</comment>
<dbReference type="Pfam" id="PF07899">
    <property type="entry name" value="Frigida"/>
    <property type="match status" value="1"/>
</dbReference>
<protein>
    <recommendedName>
        <fullName evidence="5">FRIGIDA-like protein</fullName>
    </recommendedName>
</protein>
<evidence type="ECO:0000313" key="8">
    <source>
        <dbReference type="EMBL" id="GKV43825.1"/>
    </source>
</evidence>
<keyword evidence="4 5" id="KW-0287">Flowering</keyword>
<dbReference type="Proteomes" id="UP001054252">
    <property type="component" value="Unassembled WGS sequence"/>
</dbReference>
<feature type="coiled-coil region" evidence="6">
    <location>
        <begin position="4"/>
        <end position="31"/>
    </location>
</feature>
<keyword evidence="2 5" id="KW-0217">Developmental protein</keyword>
<evidence type="ECO:0000256" key="2">
    <source>
        <dbReference type="ARBA" id="ARBA00022473"/>
    </source>
</evidence>
<organism evidence="8 9">
    <name type="scientific">Rubroshorea leprosula</name>
    <dbReference type="NCBI Taxonomy" id="152421"/>
    <lineage>
        <taxon>Eukaryota</taxon>
        <taxon>Viridiplantae</taxon>
        <taxon>Streptophyta</taxon>
        <taxon>Embryophyta</taxon>
        <taxon>Tracheophyta</taxon>
        <taxon>Spermatophyta</taxon>
        <taxon>Magnoliopsida</taxon>
        <taxon>eudicotyledons</taxon>
        <taxon>Gunneridae</taxon>
        <taxon>Pentapetalae</taxon>
        <taxon>rosids</taxon>
        <taxon>malvids</taxon>
        <taxon>Malvales</taxon>
        <taxon>Dipterocarpaceae</taxon>
        <taxon>Rubroshorea</taxon>
    </lineage>
</organism>
<dbReference type="AlphaFoldDB" id="A0AAV5M251"/>
<evidence type="ECO:0000313" key="9">
    <source>
        <dbReference type="Proteomes" id="UP001054252"/>
    </source>
</evidence>
<proteinExistence type="inferred from homology"/>
<dbReference type="GO" id="GO:0030154">
    <property type="term" value="P:cell differentiation"/>
    <property type="evidence" value="ECO:0007669"/>
    <property type="project" value="UniProtKB-KW"/>
</dbReference>
<dbReference type="GO" id="GO:0009908">
    <property type="term" value="P:flower development"/>
    <property type="evidence" value="ECO:0007669"/>
    <property type="project" value="UniProtKB-KW"/>
</dbReference>
<keyword evidence="9" id="KW-1185">Reference proteome</keyword>
<keyword evidence="3 5" id="KW-0221">Differentiation</keyword>
<dbReference type="EMBL" id="BPVZ01000173">
    <property type="protein sequence ID" value="GKV43825.1"/>
    <property type="molecule type" value="Genomic_DNA"/>
</dbReference>
<accession>A0AAV5M251</accession>
<gene>
    <name evidence="8" type="ORF">SLEP1_g51077</name>
</gene>
<feature type="region of interest" description="Disordered" evidence="7">
    <location>
        <begin position="418"/>
        <end position="455"/>
    </location>
</feature>
<evidence type="ECO:0000256" key="1">
    <source>
        <dbReference type="ARBA" id="ARBA00008956"/>
    </source>
</evidence>
<sequence length="557" mass="61108">MVTLKTIAEAIQHVDDKKENLKKAFDDLQARSSLLSSFALSWSDIDSHFSSIQSSITERFQLLQSLDYGRDSVGSVQEFEANGCSSLQLSSKHQERSGSRAPLGECRVDSVPESSMVRSPTQVVVSNFELPGQNAVEFVAPRQELREFCEKMDGKGLRRYINDHREEREPIRVELPGAFQCAPDPGALVLDAIEEFYVENSGYRGDKDPEVGGVRRVCVLLLEQLIEIGASFSTQVRGRAKKMALGWKGKVKMSGENTLEALGFLHLVAAYGLGSEFDVDELVDYFFVIAKYRQGIKLCRTIGLGNKIHGLVQKLLTNGKELLAIRFIFEFGLSEKFPPVPILKAYLNETKRNAKKLCKEGKNTLKLQNTAAAKEVAAMNQVIKVIKENKLESEYPPEALQNHIVQLEKQIENRKRLLSAPAAKPQQQQQGKRKGKRQQGDNKRPRAGVPLGPTAAPLSIAGATSTISSLQQSHLQPAGLLPAGHYALPGSTPTLAPYVGSSAGLYGLAGASMGIPGTSNPAVSHFYSSESQISSSRLTAYSGYSLPPQYHPSYYPQ</sequence>
<evidence type="ECO:0000256" key="3">
    <source>
        <dbReference type="ARBA" id="ARBA00022782"/>
    </source>
</evidence>
<evidence type="ECO:0000256" key="6">
    <source>
        <dbReference type="SAM" id="Coils"/>
    </source>
</evidence>